<dbReference type="KEGG" id="aram:KAR29_11925"/>
<dbReference type="GO" id="GO:0005886">
    <property type="term" value="C:plasma membrane"/>
    <property type="evidence" value="ECO:0007669"/>
    <property type="project" value="UniProtKB-SubCell"/>
</dbReference>
<keyword evidence="5" id="KW-1003">Cell membrane</keyword>
<feature type="transmembrane region" description="Helical" evidence="10">
    <location>
        <begin position="393"/>
        <end position="414"/>
    </location>
</feature>
<evidence type="ECO:0000256" key="1">
    <source>
        <dbReference type="ARBA" id="ARBA00004651"/>
    </source>
</evidence>
<sequence>MLSLDPRTEAMGRDPVGLLLLRFSTPAIIGLLANALYNIVDRMFIGRIVGSQGLTAVTVAFPFFGLAVTLGIFISVGASSLVSRSLGRGDRDRAEQVLSNAFVLAVAAGLVLTLAGALQGERLLRLFGASDQVLPQARDYLEVILFGVPFLLVTFVLNGLMRAEGAPRWAMGTMLLATTVNIVLDWLFIARWGWGVRGAAWGTTIAQVAAVLWVSLFYGRHSSLKIRASLLPLRKEIVAASLAVGFSPGLMELSFVTLLILLNRILGELGGDVAVSAVGIFLSLDSLFYLPALGIGEGAQPLIGFNYGAGRVDRVRRIVFLATTSASAVFSVSWAVVHLFPVALVGLFSKGDVDLTAITVRGMHLGYMLLPLASLYVVTSYTFQALGRARAAFVLQVLRQIVFCFPLLLLLPRFMGIDGVWLSFPLMDVSGFSLALWMLRREMRRWKEL</sequence>
<evidence type="ECO:0000256" key="7">
    <source>
        <dbReference type="ARBA" id="ARBA00022989"/>
    </source>
</evidence>
<accession>A0A9Q7AR63</accession>
<keyword evidence="8 10" id="KW-0472">Membrane</keyword>
<feature type="transmembrane region" description="Helical" evidence="10">
    <location>
        <begin position="420"/>
        <end position="439"/>
    </location>
</feature>
<dbReference type="PANTHER" id="PTHR43823">
    <property type="entry name" value="SPORULATION PROTEIN YKVU"/>
    <property type="match status" value="1"/>
</dbReference>
<protein>
    <recommendedName>
        <fullName evidence="3">Multidrug export protein MepA</fullName>
    </recommendedName>
</protein>
<keyword evidence="7 10" id="KW-1133">Transmembrane helix</keyword>
<gene>
    <name evidence="11" type="ORF">KAR29_11925</name>
</gene>
<dbReference type="GO" id="GO:0042910">
    <property type="term" value="F:xenobiotic transmembrane transporter activity"/>
    <property type="evidence" value="ECO:0007669"/>
    <property type="project" value="InterPro"/>
</dbReference>
<evidence type="ECO:0000313" key="12">
    <source>
        <dbReference type="Proteomes" id="UP000671879"/>
    </source>
</evidence>
<evidence type="ECO:0000256" key="10">
    <source>
        <dbReference type="SAM" id="Phobius"/>
    </source>
</evidence>
<evidence type="ECO:0000256" key="4">
    <source>
        <dbReference type="ARBA" id="ARBA00022448"/>
    </source>
</evidence>
<evidence type="ECO:0000256" key="8">
    <source>
        <dbReference type="ARBA" id="ARBA00023136"/>
    </source>
</evidence>
<dbReference type="PIRSF" id="PIRSF006603">
    <property type="entry name" value="DinF"/>
    <property type="match status" value="1"/>
</dbReference>
<proteinExistence type="inferred from homology"/>
<evidence type="ECO:0000256" key="5">
    <source>
        <dbReference type="ARBA" id="ARBA00022475"/>
    </source>
</evidence>
<dbReference type="InterPro" id="IPR051327">
    <property type="entry name" value="MATE_MepA_subfamily"/>
</dbReference>
<dbReference type="EMBL" id="CP072943">
    <property type="protein sequence ID" value="QTX33817.1"/>
    <property type="molecule type" value="Genomic_DNA"/>
</dbReference>
<dbReference type="CDD" id="cd13143">
    <property type="entry name" value="MATE_MepA_like"/>
    <property type="match status" value="1"/>
</dbReference>
<dbReference type="NCBIfam" id="TIGR00797">
    <property type="entry name" value="matE"/>
    <property type="match status" value="1"/>
</dbReference>
<evidence type="ECO:0000256" key="6">
    <source>
        <dbReference type="ARBA" id="ARBA00022692"/>
    </source>
</evidence>
<feature type="transmembrane region" description="Helical" evidence="10">
    <location>
        <begin position="318"/>
        <end position="345"/>
    </location>
</feature>
<name>A0A9Q7AR63_9BACT</name>
<evidence type="ECO:0000256" key="2">
    <source>
        <dbReference type="ARBA" id="ARBA00008417"/>
    </source>
</evidence>
<keyword evidence="9" id="KW-0046">Antibiotic resistance</keyword>
<dbReference type="GO" id="GO:0046677">
    <property type="term" value="P:response to antibiotic"/>
    <property type="evidence" value="ECO:0007669"/>
    <property type="project" value="UniProtKB-KW"/>
</dbReference>
<feature type="transmembrane region" description="Helical" evidence="10">
    <location>
        <begin position="20"/>
        <end position="40"/>
    </location>
</feature>
<evidence type="ECO:0000256" key="9">
    <source>
        <dbReference type="ARBA" id="ARBA00023251"/>
    </source>
</evidence>
<dbReference type="PANTHER" id="PTHR43823:SF3">
    <property type="entry name" value="MULTIDRUG EXPORT PROTEIN MEPA"/>
    <property type="match status" value="1"/>
</dbReference>
<feature type="transmembrane region" description="Helical" evidence="10">
    <location>
        <begin position="365"/>
        <end position="386"/>
    </location>
</feature>
<feature type="transmembrane region" description="Helical" evidence="10">
    <location>
        <begin position="173"/>
        <end position="194"/>
    </location>
</feature>
<feature type="transmembrane region" description="Helical" evidence="10">
    <location>
        <begin position="97"/>
        <end position="120"/>
    </location>
</feature>
<dbReference type="AlphaFoldDB" id="A0A9Q7AR63"/>
<evidence type="ECO:0000256" key="3">
    <source>
        <dbReference type="ARBA" id="ARBA00022106"/>
    </source>
</evidence>
<dbReference type="InterPro" id="IPR048279">
    <property type="entry name" value="MdtK-like"/>
</dbReference>
<evidence type="ECO:0000313" key="11">
    <source>
        <dbReference type="EMBL" id="QTX33817.1"/>
    </source>
</evidence>
<feature type="transmembrane region" description="Helical" evidence="10">
    <location>
        <begin position="274"/>
        <end position="297"/>
    </location>
</feature>
<feature type="transmembrane region" description="Helical" evidence="10">
    <location>
        <begin position="140"/>
        <end position="161"/>
    </location>
</feature>
<dbReference type="InterPro" id="IPR045070">
    <property type="entry name" value="MATE_MepA-like"/>
</dbReference>
<dbReference type="GO" id="GO:0015297">
    <property type="term" value="F:antiporter activity"/>
    <property type="evidence" value="ECO:0007669"/>
    <property type="project" value="InterPro"/>
</dbReference>
<keyword evidence="12" id="KW-1185">Reference proteome</keyword>
<feature type="transmembrane region" description="Helical" evidence="10">
    <location>
        <begin position="238"/>
        <end position="262"/>
    </location>
</feature>
<dbReference type="Proteomes" id="UP000671879">
    <property type="component" value="Chromosome"/>
</dbReference>
<organism evidence="11 12">
    <name type="scientific">Aminithiophilus ramosus</name>
    <dbReference type="NCBI Taxonomy" id="3029084"/>
    <lineage>
        <taxon>Bacteria</taxon>
        <taxon>Thermotogati</taxon>
        <taxon>Synergistota</taxon>
        <taxon>Synergistia</taxon>
        <taxon>Synergistales</taxon>
        <taxon>Aminithiophilaceae</taxon>
        <taxon>Aminithiophilus</taxon>
    </lineage>
</organism>
<comment type="similarity">
    <text evidence="2">Belongs to the multi antimicrobial extrusion (MATE) (TC 2.A.66.1) family. MepA subfamily.</text>
</comment>
<keyword evidence="4" id="KW-0813">Transport</keyword>
<reference evidence="12" key="1">
    <citation type="submission" date="2021-04" db="EMBL/GenBank/DDBJ databases">
        <title>A novel Synergistetes isolate from a pyrite-forming mixed culture.</title>
        <authorList>
            <person name="Bunk B."/>
            <person name="Sproer C."/>
            <person name="Spring S."/>
            <person name="Pester M."/>
        </authorList>
    </citation>
    <scope>NUCLEOTIDE SEQUENCE [LARGE SCALE GENOMIC DNA]</scope>
    <source>
        <strain evidence="12">J.5.4.2-T.3.5.2</strain>
    </source>
</reference>
<feature type="transmembrane region" description="Helical" evidence="10">
    <location>
        <begin position="200"/>
        <end position="218"/>
    </location>
</feature>
<keyword evidence="6 10" id="KW-0812">Transmembrane</keyword>
<dbReference type="Pfam" id="PF01554">
    <property type="entry name" value="MatE"/>
    <property type="match status" value="2"/>
</dbReference>
<comment type="subcellular location">
    <subcellularLocation>
        <location evidence="1">Cell membrane</location>
        <topology evidence="1">Multi-pass membrane protein</topology>
    </subcellularLocation>
</comment>
<dbReference type="InterPro" id="IPR002528">
    <property type="entry name" value="MATE_fam"/>
</dbReference>
<feature type="transmembrane region" description="Helical" evidence="10">
    <location>
        <begin position="52"/>
        <end position="76"/>
    </location>
</feature>